<dbReference type="Proteomes" id="UP000018850">
    <property type="component" value="Unassembled WGS sequence"/>
</dbReference>
<proteinExistence type="predicted"/>
<comment type="caution">
    <text evidence="1">The sequence shown here is derived from an EMBL/GenBank/DDBJ whole genome shotgun (WGS) entry which is preliminary data.</text>
</comment>
<evidence type="ECO:0000313" key="2">
    <source>
        <dbReference type="Proteomes" id="UP000018850"/>
    </source>
</evidence>
<evidence type="ECO:0000313" key="1">
    <source>
        <dbReference type="EMBL" id="ETN94599.1"/>
    </source>
</evidence>
<dbReference type="GO" id="GO:0051537">
    <property type="term" value="F:2 iron, 2 sulfur cluster binding"/>
    <property type="evidence" value="ECO:0007669"/>
    <property type="project" value="InterPro"/>
</dbReference>
<accession>W2UKS8</accession>
<dbReference type="RefSeq" id="WP_038267299.1">
    <property type="nucleotide sequence ID" value="NZ_AYXY01000023.1"/>
</dbReference>
<dbReference type="InterPro" id="IPR036922">
    <property type="entry name" value="Rieske_2Fe-2S_sf"/>
</dbReference>
<dbReference type="Gene3D" id="2.102.10.10">
    <property type="entry name" value="Rieske [2Fe-2S] iron-sulphur domain"/>
    <property type="match status" value="1"/>
</dbReference>
<name>W2UKS8_9FLAO</name>
<dbReference type="EMBL" id="AYXY01000023">
    <property type="protein sequence ID" value="ETN94599.1"/>
    <property type="molecule type" value="Genomic_DNA"/>
</dbReference>
<keyword evidence="2" id="KW-1185">Reference proteome</keyword>
<dbReference type="eggNOG" id="COG2146">
    <property type="taxonomic scope" value="Bacteria"/>
</dbReference>
<dbReference type="AlphaFoldDB" id="W2UKS8"/>
<evidence type="ECO:0008006" key="3">
    <source>
        <dbReference type="Google" id="ProtNLM"/>
    </source>
</evidence>
<dbReference type="PROSITE" id="PS51257">
    <property type="entry name" value="PROKAR_LIPOPROTEIN"/>
    <property type="match status" value="1"/>
</dbReference>
<sequence>MKKIITYICSFIFLACSNDSSTRNPYLPETNFSFEINLNLPLYGSLANPGSAIYIGNEGVGLKGVFVYNAGFGQFLAWEASCPNHTPSSCSTMTIINGNMCKCSCEDYEYSLVNGTMLSEIPADKKIHELLIYRTTANDNVVTIFN</sequence>
<dbReference type="STRING" id="376730.SAMN04487906_1660"/>
<organism evidence="1 2">
    <name type="scientific">Zhouia amylolytica AD3</name>
    <dbReference type="NCBI Taxonomy" id="1286632"/>
    <lineage>
        <taxon>Bacteria</taxon>
        <taxon>Pseudomonadati</taxon>
        <taxon>Bacteroidota</taxon>
        <taxon>Flavobacteriia</taxon>
        <taxon>Flavobacteriales</taxon>
        <taxon>Flavobacteriaceae</taxon>
        <taxon>Zhouia</taxon>
    </lineage>
</organism>
<protein>
    <recommendedName>
        <fullName evidence="3">Rieske domain-containing protein</fullName>
    </recommendedName>
</protein>
<reference evidence="2" key="1">
    <citation type="submission" date="2013-11" db="EMBL/GenBank/DDBJ databases">
        <title>Draft genome sequence from a member of Zhouia, isolated tidal flat.</title>
        <authorList>
            <person name="Jin H."/>
            <person name="Jeon C.O."/>
        </authorList>
    </citation>
    <scope>NUCLEOTIDE SEQUENCE [LARGE SCALE GENOMIC DNA]</scope>
    <source>
        <strain evidence="2">AD3</strain>
    </source>
</reference>
<gene>
    <name evidence="1" type="ORF">P278_25420</name>
</gene>
<reference evidence="1 2" key="2">
    <citation type="journal article" date="2016" name="Genome Announc.">
        <title>Draft Genome Sequence of Zhouia amylolytica AD3, Isolated from Tidal Flat Sediment.</title>
        <authorList>
            <person name="Jia B."/>
            <person name="Jin H.M."/>
            <person name="Lee H.J."/>
            <person name="Jeon C.O."/>
        </authorList>
    </citation>
    <scope>NUCLEOTIDE SEQUENCE [LARGE SCALE GENOMIC DNA]</scope>
    <source>
        <strain evidence="1 2">AD3</strain>
    </source>
</reference>